<feature type="transmembrane region" description="Helical" evidence="8">
    <location>
        <begin position="105"/>
        <end position="126"/>
    </location>
</feature>
<dbReference type="NCBIfam" id="TIGR02602">
    <property type="entry name" value="8TM_EpsH"/>
    <property type="match status" value="1"/>
</dbReference>
<feature type="domain" description="Methanolan biosynthesis EpsI" evidence="9">
    <location>
        <begin position="307"/>
        <end position="511"/>
    </location>
</feature>
<dbReference type="OrthoDB" id="9797363at2"/>
<protein>
    <submittedName>
        <fullName evidence="10">Exosortase A</fullName>
    </submittedName>
</protein>
<evidence type="ECO:0000313" key="11">
    <source>
        <dbReference type="Proteomes" id="UP000231501"/>
    </source>
</evidence>
<dbReference type="GO" id="GO:0005886">
    <property type="term" value="C:plasma membrane"/>
    <property type="evidence" value="ECO:0007669"/>
    <property type="project" value="UniProtKB-SubCell"/>
</dbReference>
<name>A0A2G9C2X0_9BURK</name>
<evidence type="ECO:0000256" key="6">
    <source>
        <dbReference type="ARBA" id="ARBA00022989"/>
    </source>
</evidence>
<evidence type="ECO:0000256" key="3">
    <source>
        <dbReference type="ARBA" id="ARBA00022670"/>
    </source>
</evidence>
<evidence type="ECO:0000256" key="2">
    <source>
        <dbReference type="ARBA" id="ARBA00022475"/>
    </source>
</evidence>
<dbReference type="GO" id="GO:0008233">
    <property type="term" value="F:peptidase activity"/>
    <property type="evidence" value="ECO:0007669"/>
    <property type="project" value="UniProtKB-KW"/>
</dbReference>
<keyword evidence="5" id="KW-0378">Hydrolase</keyword>
<dbReference type="InterPro" id="IPR019127">
    <property type="entry name" value="Exosortase"/>
</dbReference>
<feature type="transmembrane region" description="Helical" evidence="8">
    <location>
        <begin position="133"/>
        <end position="150"/>
    </location>
</feature>
<dbReference type="AlphaFoldDB" id="A0A2G9C2X0"/>
<reference evidence="10 11" key="1">
    <citation type="submission" date="2017-11" db="EMBL/GenBank/DDBJ databases">
        <title>Draft genome sequence of Mitsuaria sp. HWN-4.</title>
        <authorList>
            <person name="Gundlapally S.R."/>
        </authorList>
    </citation>
    <scope>NUCLEOTIDE SEQUENCE [LARGE SCALE GENOMIC DNA]</scope>
    <source>
        <strain evidence="10 11">HWN-4</strain>
    </source>
</reference>
<comment type="caution">
    <text evidence="10">The sequence shown here is derived from an EMBL/GenBank/DDBJ whole genome shotgun (WGS) entry which is preliminary data.</text>
</comment>
<feature type="transmembrane region" description="Helical" evidence="8">
    <location>
        <begin position="220"/>
        <end position="240"/>
    </location>
</feature>
<proteinExistence type="predicted"/>
<feature type="transmembrane region" description="Helical" evidence="8">
    <location>
        <begin position="195"/>
        <end position="213"/>
    </location>
</feature>
<evidence type="ECO:0000313" key="10">
    <source>
        <dbReference type="EMBL" id="PIM50737.1"/>
    </source>
</evidence>
<sequence>MSATTPSALRQPGLPQAWRRPLAVLVLLAIALLLLYRQTALGMVTIWWRSGTFTHAFLVPPIALWLAWRRRGMVAPLAPRPVPWLALPIALLGAVWLFADFAAINAVTQFALVGMLVLLVPAVLGWRVAREMAFPLGFLFFCVPVGEFLLPQLMDWTAKFTVIALRLSGLPVYQEGLQFIIPSGQWSVVEACSGVRYLIASAMVGTLYAYLSYHSTRRRLGFIAFALALPLVANWARAYLIVMIGHLSGNTLAVGVDHLIYGWLFFGVVMLAMFLVGARWAQPELPLVPPARETAAPTAAGWPATVAVLLAVALPLAAGAWLRQGHSAPIAGPPPLAAAPGWQDQVVPSDAWVPDFEGANAASHQQFTGPAAGAPRVGLHLQLYRDQDYERKLVSSSNAVVAAEDKQWAVTGHGQASFEPAGAPGAPVPMLTTQVRASSLDAVTAPRMLVWHVYWINGRPMTSAWRARLWGALERLRGHGDDAALVLVYTDADEQAPQRLEDFLRQHWGAIDAGLRRVRDAGAAGAGRTGP</sequence>
<evidence type="ECO:0000259" key="9">
    <source>
        <dbReference type="Pfam" id="PF11984"/>
    </source>
</evidence>
<dbReference type="EMBL" id="PEOG01000103">
    <property type="protein sequence ID" value="PIM50737.1"/>
    <property type="molecule type" value="Genomic_DNA"/>
</dbReference>
<feature type="transmembrane region" description="Helical" evidence="8">
    <location>
        <begin position="81"/>
        <end position="99"/>
    </location>
</feature>
<keyword evidence="3" id="KW-0645">Protease</keyword>
<keyword evidence="11" id="KW-1185">Reference proteome</keyword>
<evidence type="ECO:0000256" key="8">
    <source>
        <dbReference type="SAM" id="Phobius"/>
    </source>
</evidence>
<keyword evidence="2" id="KW-1003">Cell membrane</keyword>
<keyword evidence="4 8" id="KW-0812">Transmembrane</keyword>
<keyword evidence="6 8" id="KW-1133">Transmembrane helix</keyword>
<organism evidence="10 11">
    <name type="scientific">Roseateles chitinivorans</name>
    <dbReference type="NCBI Taxonomy" id="2917965"/>
    <lineage>
        <taxon>Bacteria</taxon>
        <taxon>Pseudomonadati</taxon>
        <taxon>Pseudomonadota</taxon>
        <taxon>Betaproteobacteria</taxon>
        <taxon>Burkholderiales</taxon>
        <taxon>Sphaerotilaceae</taxon>
        <taxon>Roseateles</taxon>
    </lineage>
</organism>
<evidence type="ECO:0000256" key="7">
    <source>
        <dbReference type="ARBA" id="ARBA00023136"/>
    </source>
</evidence>
<dbReference type="InterPro" id="IPR014263">
    <property type="entry name" value="Methanolan_biosynth_EpsI"/>
</dbReference>
<comment type="subcellular location">
    <subcellularLocation>
        <location evidence="1">Cell membrane</location>
        <topology evidence="1">Multi-pass membrane protein</topology>
    </subcellularLocation>
</comment>
<feature type="transmembrane region" description="Helical" evidence="8">
    <location>
        <begin position="260"/>
        <end position="278"/>
    </location>
</feature>
<gene>
    <name evidence="10" type="ORF">CS062_23400</name>
</gene>
<dbReference type="NCBIfam" id="TIGR03109">
    <property type="entry name" value="exosort_XrtA"/>
    <property type="match status" value="1"/>
</dbReference>
<dbReference type="NCBIfam" id="TIGR04178">
    <property type="entry name" value="exo_archaeo"/>
    <property type="match status" value="1"/>
</dbReference>
<evidence type="ECO:0000256" key="5">
    <source>
        <dbReference type="ARBA" id="ARBA00022801"/>
    </source>
</evidence>
<dbReference type="RefSeq" id="WP_099864150.1">
    <property type="nucleotide sequence ID" value="NZ_PEOG01000103.1"/>
</dbReference>
<dbReference type="Proteomes" id="UP000231501">
    <property type="component" value="Unassembled WGS sequence"/>
</dbReference>
<dbReference type="InterPro" id="IPR017540">
    <property type="entry name" value="Exosortase-1"/>
</dbReference>
<feature type="transmembrane region" description="Helical" evidence="8">
    <location>
        <begin position="299"/>
        <end position="322"/>
    </location>
</feature>
<dbReference type="InterPro" id="IPR026392">
    <property type="entry name" value="Exo/Archaeosortase_dom"/>
</dbReference>
<accession>A0A2G9C2X0</accession>
<evidence type="ECO:0000256" key="1">
    <source>
        <dbReference type="ARBA" id="ARBA00004651"/>
    </source>
</evidence>
<dbReference type="Pfam" id="PF09721">
    <property type="entry name" value="Exosortase_EpsH"/>
    <property type="match status" value="1"/>
</dbReference>
<dbReference type="GO" id="GO:0006508">
    <property type="term" value="P:proteolysis"/>
    <property type="evidence" value="ECO:0007669"/>
    <property type="project" value="UniProtKB-KW"/>
</dbReference>
<dbReference type="NCBIfam" id="TIGR02914">
    <property type="entry name" value="EpsI_fam"/>
    <property type="match status" value="1"/>
</dbReference>
<evidence type="ECO:0000256" key="4">
    <source>
        <dbReference type="ARBA" id="ARBA00022692"/>
    </source>
</evidence>
<feature type="transmembrane region" description="Helical" evidence="8">
    <location>
        <begin position="52"/>
        <end position="69"/>
    </location>
</feature>
<keyword evidence="7 8" id="KW-0472">Membrane</keyword>
<dbReference type="Pfam" id="PF11984">
    <property type="entry name" value="DUF3485"/>
    <property type="match status" value="1"/>
</dbReference>
<dbReference type="InterPro" id="IPR013426">
    <property type="entry name" value="EpsH-like"/>
</dbReference>